<reference evidence="2" key="1">
    <citation type="submission" date="2020-10" db="EMBL/GenBank/DDBJ databases">
        <authorList>
            <person name="Han B."/>
            <person name="Lu T."/>
            <person name="Zhao Q."/>
            <person name="Huang X."/>
            <person name="Zhao Y."/>
        </authorList>
    </citation>
    <scope>NUCLEOTIDE SEQUENCE</scope>
</reference>
<feature type="compositionally biased region" description="Basic and acidic residues" evidence="1">
    <location>
        <begin position="132"/>
        <end position="142"/>
    </location>
</feature>
<dbReference type="Proteomes" id="UP000604825">
    <property type="component" value="Unassembled WGS sequence"/>
</dbReference>
<protein>
    <submittedName>
        <fullName evidence="2">Uncharacterized protein</fullName>
    </submittedName>
</protein>
<name>A0A811MYV7_9POAL</name>
<accession>A0A811MYV7</accession>
<evidence type="ECO:0000256" key="1">
    <source>
        <dbReference type="SAM" id="MobiDB-lite"/>
    </source>
</evidence>
<feature type="region of interest" description="Disordered" evidence="1">
    <location>
        <begin position="36"/>
        <end position="91"/>
    </location>
</feature>
<sequence length="165" mass="18015">MLKIPKQSISFTKSRQNPNPRMKDKLFSLTVRHRRARPWPYGPAQSHRRPLKGAAPPPPLFSGACSPPAKGAGTEAARRCRAPPAKGAKARWMATDAGRPGTVAAAAAESAGGDGAAMATRPACRRSSVRQQHSEEGRRTARDPEVAPFLLHARRRRCRIWLLRA</sequence>
<feature type="region of interest" description="Disordered" evidence="1">
    <location>
        <begin position="113"/>
        <end position="142"/>
    </location>
</feature>
<evidence type="ECO:0000313" key="3">
    <source>
        <dbReference type="Proteomes" id="UP000604825"/>
    </source>
</evidence>
<gene>
    <name evidence="2" type="ORF">NCGR_LOCUS8532</name>
</gene>
<comment type="caution">
    <text evidence="2">The sequence shown here is derived from an EMBL/GenBank/DDBJ whole genome shotgun (WGS) entry which is preliminary data.</text>
</comment>
<evidence type="ECO:0000313" key="2">
    <source>
        <dbReference type="EMBL" id="CAD6212790.1"/>
    </source>
</evidence>
<feature type="compositionally biased region" description="Polar residues" evidence="1">
    <location>
        <begin position="7"/>
        <end position="19"/>
    </location>
</feature>
<keyword evidence="3" id="KW-1185">Reference proteome</keyword>
<dbReference type="EMBL" id="CAJGYO010000002">
    <property type="protein sequence ID" value="CAD6212790.1"/>
    <property type="molecule type" value="Genomic_DNA"/>
</dbReference>
<feature type="region of interest" description="Disordered" evidence="1">
    <location>
        <begin position="1"/>
        <end position="24"/>
    </location>
</feature>
<proteinExistence type="predicted"/>
<dbReference type="AlphaFoldDB" id="A0A811MYV7"/>
<organism evidence="2 3">
    <name type="scientific">Miscanthus lutarioriparius</name>
    <dbReference type="NCBI Taxonomy" id="422564"/>
    <lineage>
        <taxon>Eukaryota</taxon>
        <taxon>Viridiplantae</taxon>
        <taxon>Streptophyta</taxon>
        <taxon>Embryophyta</taxon>
        <taxon>Tracheophyta</taxon>
        <taxon>Spermatophyta</taxon>
        <taxon>Magnoliopsida</taxon>
        <taxon>Liliopsida</taxon>
        <taxon>Poales</taxon>
        <taxon>Poaceae</taxon>
        <taxon>PACMAD clade</taxon>
        <taxon>Panicoideae</taxon>
        <taxon>Andropogonodae</taxon>
        <taxon>Andropogoneae</taxon>
        <taxon>Saccharinae</taxon>
        <taxon>Miscanthus</taxon>
    </lineage>
</organism>